<dbReference type="InterPro" id="IPR010282">
    <property type="entry name" value="Uncharacterised_HutD/Ves"/>
</dbReference>
<protein>
    <recommendedName>
        <fullName evidence="3">HutD protein</fullName>
    </recommendedName>
</protein>
<dbReference type="Pfam" id="PF05962">
    <property type="entry name" value="HutD"/>
    <property type="match status" value="1"/>
</dbReference>
<dbReference type="CDD" id="cd20293">
    <property type="entry name" value="cupin_HutD_N"/>
    <property type="match status" value="1"/>
</dbReference>
<sequence length="189" mass="20889">MQILRRAGYRQMPWKNGQGLTEEVLTFPEGSTVDAFDWRISIAHVGADGPFSLFPGIDRTIALLEGAGLILDLPDESEHLLSPGGTPFPFPGEWQISSRNVNGGTMDLNVMTRRGRFAHRMERRVFEAESKITAKSIRFLVPASAGSIMTQTEEVRFGPFDCLMIEDGESFTLGPVSVSMLDIELWAVA</sequence>
<organism evidence="1 2">
    <name type="scientific">Aquamicrobium aerolatum DSM 21857</name>
    <dbReference type="NCBI Taxonomy" id="1121003"/>
    <lineage>
        <taxon>Bacteria</taxon>
        <taxon>Pseudomonadati</taxon>
        <taxon>Pseudomonadota</taxon>
        <taxon>Alphaproteobacteria</taxon>
        <taxon>Hyphomicrobiales</taxon>
        <taxon>Phyllobacteriaceae</taxon>
        <taxon>Aerobium</taxon>
    </lineage>
</organism>
<dbReference type="PANTHER" id="PTHR37943">
    <property type="entry name" value="PROTEIN VES"/>
    <property type="match status" value="1"/>
</dbReference>
<gene>
    <name evidence="1" type="ORF">SAMN03080618_00458</name>
</gene>
<dbReference type="InterPro" id="IPR011051">
    <property type="entry name" value="RmlC_Cupin_sf"/>
</dbReference>
<evidence type="ECO:0000313" key="1">
    <source>
        <dbReference type="EMBL" id="SFI44468.1"/>
    </source>
</evidence>
<name>A0A1I3I913_9HYPH</name>
<reference evidence="2" key="1">
    <citation type="submission" date="2016-10" db="EMBL/GenBank/DDBJ databases">
        <authorList>
            <person name="Varghese N."/>
            <person name="Submissions S."/>
        </authorList>
    </citation>
    <scope>NUCLEOTIDE SEQUENCE [LARGE SCALE GENOMIC DNA]</scope>
    <source>
        <strain evidence="2">DSM 21857</strain>
    </source>
</reference>
<dbReference type="SUPFAM" id="SSF51182">
    <property type="entry name" value="RmlC-like cupins"/>
    <property type="match status" value="1"/>
</dbReference>
<proteinExistence type="predicted"/>
<dbReference type="STRING" id="1121003.SAMN03080618_00458"/>
<dbReference type="AlphaFoldDB" id="A0A1I3I913"/>
<dbReference type="EMBL" id="FORF01000002">
    <property type="protein sequence ID" value="SFI44468.1"/>
    <property type="molecule type" value="Genomic_DNA"/>
</dbReference>
<dbReference type="Gene3D" id="2.60.120.10">
    <property type="entry name" value="Jelly Rolls"/>
    <property type="match status" value="1"/>
</dbReference>
<dbReference type="InterPro" id="IPR014710">
    <property type="entry name" value="RmlC-like_jellyroll"/>
</dbReference>
<keyword evidence="2" id="KW-1185">Reference proteome</keyword>
<dbReference type="RefSeq" id="WP_175556609.1">
    <property type="nucleotide sequence ID" value="NZ_FORF01000002.1"/>
</dbReference>
<dbReference type="PANTHER" id="PTHR37943:SF1">
    <property type="entry name" value="PROTEIN VES"/>
    <property type="match status" value="1"/>
</dbReference>
<dbReference type="Proteomes" id="UP000242763">
    <property type="component" value="Unassembled WGS sequence"/>
</dbReference>
<evidence type="ECO:0008006" key="3">
    <source>
        <dbReference type="Google" id="ProtNLM"/>
    </source>
</evidence>
<accession>A0A1I3I913</accession>
<evidence type="ECO:0000313" key="2">
    <source>
        <dbReference type="Proteomes" id="UP000242763"/>
    </source>
</evidence>